<feature type="domain" description="Bacterial Pleckstrin homology" evidence="2">
    <location>
        <begin position="89"/>
        <end position="173"/>
    </location>
</feature>
<name>A0ABT0L3C8_9GAMM</name>
<keyword evidence="4" id="KW-1185">Reference proteome</keyword>
<keyword evidence="1" id="KW-1133">Transmembrane helix</keyword>
<reference evidence="3 4" key="1">
    <citation type="submission" date="2022-01" db="EMBL/GenBank/DDBJ databases">
        <title>Whole genome-based taxonomy of the Shewanellaceae.</title>
        <authorList>
            <person name="Martin-Rodriguez A.J."/>
        </authorList>
    </citation>
    <scope>NUCLEOTIDE SEQUENCE [LARGE SCALE GENOMIC DNA]</scope>
    <source>
        <strain evidence="3 4">JCM 17801</strain>
    </source>
</reference>
<keyword evidence="1" id="KW-0812">Transmembrane</keyword>
<dbReference type="EMBL" id="JAKILK010000008">
    <property type="protein sequence ID" value="MCL1118227.1"/>
    <property type="molecule type" value="Genomic_DNA"/>
</dbReference>
<evidence type="ECO:0000256" key="1">
    <source>
        <dbReference type="SAM" id="Phobius"/>
    </source>
</evidence>
<evidence type="ECO:0000313" key="4">
    <source>
        <dbReference type="Proteomes" id="UP001203212"/>
    </source>
</evidence>
<evidence type="ECO:0000259" key="2">
    <source>
        <dbReference type="Pfam" id="PF10882"/>
    </source>
</evidence>
<proteinExistence type="predicted"/>
<dbReference type="Pfam" id="PF10882">
    <property type="entry name" value="bPH_5"/>
    <property type="match status" value="1"/>
</dbReference>
<organism evidence="3 4">
    <name type="scientific">Shewanella aestuarii</name>
    <dbReference type="NCBI Taxonomy" id="1028752"/>
    <lineage>
        <taxon>Bacteria</taxon>
        <taxon>Pseudomonadati</taxon>
        <taxon>Pseudomonadota</taxon>
        <taxon>Gammaproteobacteria</taxon>
        <taxon>Alteromonadales</taxon>
        <taxon>Shewanellaceae</taxon>
        <taxon>Shewanella</taxon>
    </lineage>
</organism>
<gene>
    <name evidence="3" type="ORF">L2689_13380</name>
</gene>
<keyword evidence="1" id="KW-0472">Membrane</keyword>
<dbReference type="RefSeq" id="WP_188842183.1">
    <property type="nucleotide sequence ID" value="NZ_BMOT01000008.1"/>
</dbReference>
<feature type="transmembrane region" description="Helical" evidence="1">
    <location>
        <begin position="42"/>
        <end position="63"/>
    </location>
</feature>
<sequence>MHTITLSAIDTSALYSLIGLLVGLVVIAGIILMKPMPNTAKYAAMGILLAVFSIFSVALYQSYTSQLIWDDKTVSLNIPLYAQTLDAADIDWQGAYIADLTTQTELKPAWRTNGLGLPGYSLGWFTLQDKRKALLSIVGATQGSQWVIIIPTYKNYLMMISVEQPERALALLHSKITH</sequence>
<evidence type="ECO:0000313" key="3">
    <source>
        <dbReference type="EMBL" id="MCL1118227.1"/>
    </source>
</evidence>
<feature type="transmembrane region" description="Helical" evidence="1">
    <location>
        <begin position="12"/>
        <end position="33"/>
    </location>
</feature>
<comment type="caution">
    <text evidence="3">The sequence shown here is derived from an EMBL/GenBank/DDBJ whole genome shotgun (WGS) entry which is preliminary data.</text>
</comment>
<accession>A0ABT0L3C8</accession>
<dbReference type="InterPro" id="IPR027783">
    <property type="entry name" value="Bacterial_PH-related"/>
</dbReference>
<dbReference type="Proteomes" id="UP001203212">
    <property type="component" value="Unassembled WGS sequence"/>
</dbReference>
<protein>
    <submittedName>
        <fullName evidence="3">PH domain-containing protein</fullName>
    </submittedName>
</protein>